<dbReference type="CDD" id="cd04717">
    <property type="entry name" value="BAH_polybromo"/>
    <property type="match status" value="1"/>
</dbReference>
<dbReference type="InterPro" id="IPR048047">
    <property type="entry name" value="RSC1/2_bromodom"/>
</dbReference>
<dbReference type="InterPro" id="IPR001025">
    <property type="entry name" value="BAH_dom"/>
</dbReference>
<organism evidence="12 13">
    <name type="scientific">Tuber aestivum</name>
    <name type="common">summer truffle</name>
    <dbReference type="NCBI Taxonomy" id="59557"/>
    <lineage>
        <taxon>Eukaryota</taxon>
        <taxon>Fungi</taxon>
        <taxon>Dikarya</taxon>
        <taxon>Ascomycota</taxon>
        <taxon>Pezizomycotina</taxon>
        <taxon>Pezizomycetes</taxon>
        <taxon>Pezizales</taxon>
        <taxon>Tuberaceae</taxon>
        <taxon>Tuber</taxon>
    </lineage>
</organism>
<evidence type="ECO:0000256" key="3">
    <source>
        <dbReference type="ARBA" id="ARBA00022853"/>
    </source>
</evidence>
<evidence type="ECO:0000256" key="6">
    <source>
        <dbReference type="ARBA" id="ARBA00023163"/>
    </source>
</evidence>
<dbReference type="PRINTS" id="PR00503">
    <property type="entry name" value="BROMODOMAIN"/>
</dbReference>
<reference evidence="12" key="1">
    <citation type="submission" date="2015-10" db="EMBL/GenBank/DDBJ databases">
        <authorList>
            <person name="Regsiter A."/>
            <person name="william w."/>
        </authorList>
    </citation>
    <scope>NUCLEOTIDE SEQUENCE</scope>
    <source>
        <strain evidence="12">Montdore</strain>
    </source>
</reference>
<evidence type="ECO:0000313" key="12">
    <source>
        <dbReference type="EMBL" id="CUS08099.1"/>
    </source>
</evidence>
<dbReference type="GO" id="GO:0003682">
    <property type="term" value="F:chromatin binding"/>
    <property type="evidence" value="ECO:0007669"/>
    <property type="project" value="InterPro"/>
</dbReference>
<feature type="compositionally biased region" description="Basic residues" evidence="9">
    <location>
        <begin position="181"/>
        <end position="192"/>
    </location>
</feature>
<keyword evidence="3" id="KW-0156">Chromatin regulator</keyword>
<dbReference type="InterPro" id="IPR043151">
    <property type="entry name" value="BAH_sf"/>
</dbReference>
<evidence type="ECO:0000313" key="13">
    <source>
        <dbReference type="Proteomes" id="UP001412239"/>
    </source>
</evidence>
<dbReference type="InterPro" id="IPR037382">
    <property type="entry name" value="Rsc/polybromo"/>
</dbReference>
<keyword evidence="13" id="KW-1185">Reference proteome</keyword>
<dbReference type="InterPro" id="IPR001487">
    <property type="entry name" value="Bromodomain"/>
</dbReference>
<feature type="region of interest" description="Disordered" evidence="9">
    <location>
        <begin position="128"/>
        <end position="235"/>
    </location>
</feature>
<keyword evidence="2" id="KW-0677">Repeat</keyword>
<keyword evidence="4" id="KW-0805">Transcription regulation</keyword>
<feature type="domain" description="Bromo" evidence="10">
    <location>
        <begin position="254"/>
        <end position="324"/>
    </location>
</feature>
<name>A0A292PKN3_9PEZI</name>
<dbReference type="Gene3D" id="1.20.920.10">
    <property type="entry name" value="Bromodomain-like"/>
    <property type="match status" value="2"/>
</dbReference>
<evidence type="ECO:0000256" key="5">
    <source>
        <dbReference type="ARBA" id="ARBA00023117"/>
    </source>
</evidence>
<evidence type="ECO:0000256" key="1">
    <source>
        <dbReference type="ARBA" id="ARBA00004123"/>
    </source>
</evidence>
<dbReference type="SUPFAM" id="SSF47370">
    <property type="entry name" value="Bromodomain"/>
    <property type="match status" value="2"/>
</dbReference>
<feature type="domain" description="Bromo" evidence="10">
    <location>
        <begin position="33"/>
        <end position="103"/>
    </location>
</feature>
<feature type="compositionally biased region" description="Acidic residues" evidence="9">
    <location>
        <begin position="152"/>
        <end position="177"/>
    </location>
</feature>
<keyword evidence="6" id="KW-0804">Transcription</keyword>
<proteinExistence type="predicted"/>
<keyword evidence="7" id="KW-0539">Nucleus</keyword>
<accession>A0A292PKN3</accession>
<dbReference type="GO" id="GO:0016586">
    <property type="term" value="C:RSC-type complex"/>
    <property type="evidence" value="ECO:0007669"/>
    <property type="project" value="InterPro"/>
</dbReference>
<sequence>MVTVRNPAPKLSDELYRAMQTILDSLFSRKDPDGRDISEAFHDLLPKRQYADYYKLIKHPQALNPVQNNVKRKTYASFSSFVRDCTQIFHNAKLYNRHGSVIYVDAETLEAALRADLTRVKDTGLITESDVTLPDLGPLPPPSPSGSQGSPDPEEDSAAEEEEDEEEEEEEEDEPEEDTGKKRRTSTRRRNLTKSSKRDAGSGDEGQGGGEGSRQKDLSDPRRKRGRPPRVDTPMEIRVKNVLKALRKLKDESDGRLRISTFEKLPEKKEFPEYFQEIKDPIALDIIRKNVKRREYKTFDHFIADMELMFENAKSFNEDDSDVYGDAVILQEEMRKAAEVEKAKKDEDITGGEEGERGNKPTRLPLEKVEHRGETYRVGDWIHIINPNDPNKPTVGQIFRTWKDHEGQIWINACWYYRPEQTVHWAEKKFYADEVVKTGQYRDHHIDEVLSKCFVMFFTRYSRGRPKGIDEKKCPIYVCESRYNEIEKHFNKIKTWKSCIPDEVRGQDYELDAFEKQQVLKKLPSPILHLLPENAEEGDPLPDAKMGVENAPPIIGAVFKRARRDNDSPPPEPTPPPPPMPTPTPAAPPPRVPVNPDYTETMSMTQMYKQAHLAASITPSTPQGNSHSAGSPTPSGHHQSVRTPMTPQYSYSHQQHQGTPTTLHRSHSGSYPPSGTPQMSAQMLAQQQQQQLLLQQQQQQQHQQQQQQQLQQQHQLQQKQYNPPAPPTTFTLPDSVTDNIPAETANQFLRDAEGRLLWFTVPPLAPERPAVEGQITGHSLVYLARKEEIEERRRKRRLVLGEGEKARKKVREEERGKVMKAAEEAMIKALGKLAGQIMSGKDGSRVDGNEEG</sequence>
<dbReference type="PANTHER" id="PTHR16062:SF21">
    <property type="entry name" value="CHROMATIN STRUCTURE-REMODELING COMPLEX SUBUNIT RSC1-RELATED"/>
    <property type="match status" value="1"/>
</dbReference>
<evidence type="ECO:0000256" key="7">
    <source>
        <dbReference type="ARBA" id="ARBA00023242"/>
    </source>
</evidence>
<evidence type="ECO:0000259" key="10">
    <source>
        <dbReference type="PROSITE" id="PS50014"/>
    </source>
</evidence>
<evidence type="ECO:0008006" key="14">
    <source>
        <dbReference type="Google" id="ProtNLM"/>
    </source>
</evidence>
<feature type="region of interest" description="Disordered" evidence="9">
    <location>
        <begin position="340"/>
        <end position="361"/>
    </location>
</feature>
<dbReference type="SMART" id="SM00439">
    <property type="entry name" value="BAH"/>
    <property type="match status" value="1"/>
</dbReference>
<feature type="domain" description="BAH" evidence="11">
    <location>
        <begin position="374"/>
        <end position="494"/>
    </location>
</feature>
<dbReference type="Gene3D" id="2.30.30.490">
    <property type="match status" value="1"/>
</dbReference>
<evidence type="ECO:0000256" key="2">
    <source>
        <dbReference type="ARBA" id="ARBA00022737"/>
    </source>
</evidence>
<dbReference type="CDD" id="cd05522">
    <property type="entry name" value="Bromo_Rsc1_2_II"/>
    <property type="match status" value="1"/>
</dbReference>
<evidence type="ECO:0000256" key="9">
    <source>
        <dbReference type="SAM" id="MobiDB-lite"/>
    </source>
</evidence>
<feature type="compositionally biased region" description="Gly residues" evidence="9">
    <location>
        <begin position="203"/>
        <end position="212"/>
    </location>
</feature>
<keyword evidence="5 8" id="KW-0103">Bromodomain</keyword>
<dbReference type="Pfam" id="PF01426">
    <property type="entry name" value="BAH"/>
    <property type="match status" value="1"/>
</dbReference>
<evidence type="ECO:0000259" key="11">
    <source>
        <dbReference type="PROSITE" id="PS51038"/>
    </source>
</evidence>
<dbReference type="PANTHER" id="PTHR16062">
    <property type="entry name" value="SWI/SNF-RELATED"/>
    <property type="match status" value="1"/>
</dbReference>
<dbReference type="PROSITE" id="PS50014">
    <property type="entry name" value="BROMODOMAIN_2"/>
    <property type="match status" value="2"/>
</dbReference>
<feature type="region of interest" description="Disordered" evidence="9">
    <location>
        <begin position="617"/>
        <end position="685"/>
    </location>
</feature>
<dbReference type="EMBL" id="LN891146">
    <property type="protein sequence ID" value="CUS08099.1"/>
    <property type="molecule type" value="Genomic_DNA"/>
</dbReference>
<dbReference type="InterPro" id="IPR036427">
    <property type="entry name" value="Bromodomain-like_sf"/>
</dbReference>
<feature type="compositionally biased region" description="Polar residues" evidence="9">
    <location>
        <begin position="728"/>
        <end position="738"/>
    </location>
</feature>
<evidence type="ECO:0000256" key="4">
    <source>
        <dbReference type="ARBA" id="ARBA00023015"/>
    </source>
</evidence>
<comment type="subcellular location">
    <subcellularLocation>
        <location evidence="1">Nucleus</location>
    </subcellularLocation>
</comment>
<dbReference type="Pfam" id="PF00439">
    <property type="entry name" value="Bromodomain"/>
    <property type="match status" value="2"/>
</dbReference>
<feature type="region of interest" description="Disordered" evidence="9">
    <location>
        <begin position="563"/>
        <end position="598"/>
    </location>
</feature>
<feature type="compositionally biased region" description="Pro residues" evidence="9">
    <location>
        <begin position="568"/>
        <end position="593"/>
    </location>
</feature>
<gene>
    <name evidence="12" type="ORF">GSTUAT00007772001</name>
</gene>
<protein>
    <recommendedName>
        <fullName evidence="14">BAH domain-containing protein</fullName>
    </recommendedName>
</protein>
<dbReference type="CDD" id="cd04369">
    <property type="entry name" value="Bromodomain"/>
    <property type="match status" value="1"/>
</dbReference>
<dbReference type="Proteomes" id="UP001412239">
    <property type="component" value="Unassembled WGS sequence"/>
</dbReference>
<dbReference type="AlphaFoldDB" id="A0A292PKN3"/>
<dbReference type="PROSITE" id="PS51038">
    <property type="entry name" value="BAH"/>
    <property type="match status" value="1"/>
</dbReference>
<feature type="region of interest" description="Disordered" evidence="9">
    <location>
        <begin position="710"/>
        <end position="738"/>
    </location>
</feature>
<dbReference type="GO" id="GO:0006338">
    <property type="term" value="P:chromatin remodeling"/>
    <property type="evidence" value="ECO:0007669"/>
    <property type="project" value="InterPro"/>
</dbReference>
<dbReference type="SMART" id="SM00297">
    <property type="entry name" value="BROMO"/>
    <property type="match status" value="2"/>
</dbReference>
<dbReference type="GO" id="GO:0006368">
    <property type="term" value="P:transcription elongation by RNA polymerase II"/>
    <property type="evidence" value="ECO:0007669"/>
    <property type="project" value="TreeGrafter"/>
</dbReference>
<evidence type="ECO:0000256" key="8">
    <source>
        <dbReference type="PROSITE-ProRule" id="PRU00035"/>
    </source>
</evidence>